<evidence type="ECO:0000313" key="2">
    <source>
        <dbReference type="EMBL" id="KAK6983981.1"/>
    </source>
</evidence>
<comment type="caution">
    <text evidence="2">The sequence shown here is derived from an EMBL/GenBank/DDBJ whole genome shotgun (WGS) entry which is preliminary data.</text>
</comment>
<feature type="chain" id="PRO_5043362231" evidence="1">
    <location>
        <begin position="23"/>
        <end position="216"/>
    </location>
</feature>
<gene>
    <name evidence="2" type="ORF">R3P38DRAFT_2576943</name>
</gene>
<sequence>MLSKLVLPLILFLASIPALVLGDAVGGYSPYISSDIHCVKDAHPSFISNSYKYYAPVHKFTNLTKSFFDVSWYAGTIVSNTTGIDNVPGATRAGDYSGYHFNETLTMYISNSDGLVYAYRGKEFKVAGQGVNLSSVTLHSYAEVLHFESICGGQATLIETRTYACSDNPIAEYDSWTVLHDLTFTALAGRLKAPVFTGDCLGSYDVSLLGLRQFSN</sequence>
<dbReference type="EMBL" id="JAWWNJ010000143">
    <property type="protein sequence ID" value="KAK6983981.1"/>
    <property type="molecule type" value="Genomic_DNA"/>
</dbReference>
<accession>A0AAV9ZIW6</accession>
<proteinExistence type="predicted"/>
<reference evidence="2 3" key="1">
    <citation type="journal article" date="2024" name="J Genomics">
        <title>Draft genome sequencing and assembly of Favolaschia claudopus CIRM-BRFM 2984 isolated from oak limbs.</title>
        <authorList>
            <person name="Navarro D."/>
            <person name="Drula E."/>
            <person name="Chaduli D."/>
            <person name="Cazenave R."/>
            <person name="Ahrendt S."/>
            <person name="Wang J."/>
            <person name="Lipzen A."/>
            <person name="Daum C."/>
            <person name="Barry K."/>
            <person name="Grigoriev I.V."/>
            <person name="Favel A."/>
            <person name="Rosso M.N."/>
            <person name="Martin F."/>
        </authorList>
    </citation>
    <scope>NUCLEOTIDE SEQUENCE [LARGE SCALE GENOMIC DNA]</scope>
    <source>
        <strain evidence="2 3">CIRM-BRFM 2984</strain>
    </source>
</reference>
<evidence type="ECO:0000256" key="1">
    <source>
        <dbReference type="SAM" id="SignalP"/>
    </source>
</evidence>
<name>A0AAV9ZIW6_9AGAR</name>
<keyword evidence="1" id="KW-0732">Signal</keyword>
<evidence type="ECO:0000313" key="3">
    <source>
        <dbReference type="Proteomes" id="UP001362999"/>
    </source>
</evidence>
<feature type="signal peptide" evidence="1">
    <location>
        <begin position="1"/>
        <end position="22"/>
    </location>
</feature>
<dbReference type="Proteomes" id="UP001362999">
    <property type="component" value="Unassembled WGS sequence"/>
</dbReference>
<keyword evidence="3" id="KW-1185">Reference proteome</keyword>
<organism evidence="2 3">
    <name type="scientific">Favolaschia claudopus</name>
    <dbReference type="NCBI Taxonomy" id="2862362"/>
    <lineage>
        <taxon>Eukaryota</taxon>
        <taxon>Fungi</taxon>
        <taxon>Dikarya</taxon>
        <taxon>Basidiomycota</taxon>
        <taxon>Agaricomycotina</taxon>
        <taxon>Agaricomycetes</taxon>
        <taxon>Agaricomycetidae</taxon>
        <taxon>Agaricales</taxon>
        <taxon>Marasmiineae</taxon>
        <taxon>Mycenaceae</taxon>
        <taxon>Favolaschia</taxon>
    </lineage>
</organism>
<dbReference type="AlphaFoldDB" id="A0AAV9ZIW6"/>
<protein>
    <submittedName>
        <fullName evidence="2">Uncharacterized protein</fullName>
    </submittedName>
</protein>